<proteinExistence type="predicted"/>
<evidence type="ECO:0000313" key="8">
    <source>
        <dbReference type="Proteomes" id="UP001058514"/>
    </source>
</evidence>
<dbReference type="InterPro" id="IPR057342">
    <property type="entry name" value="DEXDc_RapA"/>
</dbReference>
<dbReference type="Gene3D" id="3.40.50.300">
    <property type="entry name" value="P-loop containing nucleotide triphosphate hydrolases"/>
    <property type="match status" value="1"/>
</dbReference>
<reference evidence="7" key="1">
    <citation type="submission" date="2021-08" db="EMBL/GenBank/DDBJ databases">
        <authorList>
            <person name="Nwanade C."/>
            <person name="Wang M."/>
            <person name="Masoudi A."/>
            <person name="Yu Z."/>
            <person name="Liu J."/>
        </authorList>
    </citation>
    <scope>NUCLEOTIDE SEQUENCE</scope>
    <source>
        <strain evidence="7">S166</strain>
    </source>
</reference>
<dbReference type="GO" id="GO:0004386">
    <property type="term" value="F:helicase activity"/>
    <property type="evidence" value="ECO:0007669"/>
    <property type="project" value="UniProtKB-KW"/>
</dbReference>
<keyword evidence="2" id="KW-0378">Hydrolase</keyword>
<evidence type="ECO:0000256" key="4">
    <source>
        <dbReference type="ARBA" id="ARBA00022840"/>
    </source>
</evidence>
<evidence type="ECO:0000256" key="3">
    <source>
        <dbReference type="ARBA" id="ARBA00022806"/>
    </source>
</evidence>
<dbReference type="InterPro" id="IPR027417">
    <property type="entry name" value="P-loop_NTPase"/>
</dbReference>
<dbReference type="Proteomes" id="UP001058514">
    <property type="component" value="Chromosome"/>
</dbReference>
<keyword evidence="8" id="KW-1185">Reference proteome</keyword>
<dbReference type="PANTHER" id="PTHR45766:SF6">
    <property type="entry name" value="SWI_SNF-RELATED MATRIX-ASSOCIATED ACTIN-DEPENDENT REGULATOR OF CHROMATIN SUBFAMILY A-LIKE PROTEIN 1"/>
    <property type="match status" value="1"/>
</dbReference>
<dbReference type="CDD" id="cd18011">
    <property type="entry name" value="DEXDc_RapA"/>
    <property type="match status" value="1"/>
</dbReference>
<feature type="domain" description="Helicase C-terminal" evidence="6">
    <location>
        <begin position="418"/>
        <end position="588"/>
    </location>
</feature>
<dbReference type="InterPro" id="IPR001650">
    <property type="entry name" value="Helicase_C-like"/>
</dbReference>
<dbReference type="InterPro" id="IPR000330">
    <property type="entry name" value="SNF2_N"/>
</dbReference>
<dbReference type="Pfam" id="PF00271">
    <property type="entry name" value="Helicase_C"/>
    <property type="match status" value="1"/>
</dbReference>
<dbReference type="Gene3D" id="3.40.50.10810">
    <property type="entry name" value="Tandem AAA-ATPase domain"/>
    <property type="match status" value="1"/>
</dbReference>
<evidence type="ECO:0000256" key="1">
    <source>
        <dbReference type="ARBA" id="ARBA00022741"/>
    </source>
</evidence>
<gene>
    <name evidence="7" type="ORF">K3718_10010</name>
</gene>
<dbReference type="EMBL" id="CP081051">
    <property type="protein sequence ID" value="UWQ39922.1"/>
    <property type="molecule type" value="Genomic_DNA"/>
</dbReference>
<feature type="domain" description="Helicase ATP-binding" evidence="5">
    <location>
        <begin position="116"/>
        <end position="291"/>
    </location>
</feature>
<dbReference type="RefSeq" id="WP_259963444.1">
    <property type="nucleotide sequence ID" value="NZ_CP081051.1"/>
</dbReference>
<dbReference type="SUPFAM" id="SSF52540">
    <property type="entry name" value="P-loop containing nucleoside triphosphate hydrolases"/>
    <property type="match status" value="2"/>
</dbReference>
<sequence length="967" mass="108794">MNTLSNLSFQPGTRIKARGEEWTIASRPGNSAIKCLGLSGIVRGKQARFLPELEPDIEIIDPADVQLVSDQSPGFTDTKLHIEASARQLPPPNTKPLLFGQAAIDDLAFQHIPVEKALSQPRMRLLIADDVGLGKTLEAGMVAAEQVLRGRADRILVISTRAMLNQFQKEFWTRFSIPLARLDSAAIRRMKNALPAHYNVFDQFQRVIVSIDTLKRDLQYRQALEDTRWDLVIIDEAHNAADRNTKGASSLRSRLASLLSRKADALLLLTATPHDGSHESFASLIRMLDPARLPPGADLERADIEDLVVRRFRTTPEVSEALGKLVKKRELVKHDFSVSHLEEEAYSAIADLQVGDGEKGSALFRVTVAKAMFSSPAACLETIENRLRRNTDDEDVADSLNAVRETLLPLQNAKGFSKYQKLLEVIRGWWWTGNKPRDRIVLFSERIATLNWLRANLARDLGLPDEAIGQISGGGVQADERSQQVLEDFAQEKRPIRILLASDMASEGLNLHFHCHRLIHFDLPWSLLRFQQRNGRIDRYGQEHHPQIHYFVGETLQPKIRDMWVLDKLIEKDTAAQRGLSDPAVFLGQGSAEKEEDAVIKMVADGATSDDLGKLMDANADEASLSFDDLLFGTFDAGPEPAAMEDDERPLRIFDSTFDFAAETLRRLQVDNTGPQGLRIDSETRTIGFSLPDDMKTSSDFGYARKDEVDERYMPPEAVHKGQIELSDDRKAIDTAITQARFVDAPWPQTQYLWDVHPIVGWLMDHAKARFGRRKVPVCRIAGIPEGQASILMQGSVTDRAGRVVSALWRVIHLAPDSGFVLGDDSGWRIDGVEDAAAFFDRIGMKGTTVNAGDADPIRPITAIPRAVRRFQEIVHDRAESIAKERAAYRVDEEARLQRHRSRFESAAQQRFDQLMTDRQREAERLRREDEKEISRLFSDWQSWIDNHCEIVREQAPHVDVVAVFEG</sequence>
<dbReference type="CDD" id="cd18793">
    <property type="entry name" value="SF2_C_SNF"/>
    <property type="match status" value="1"/>
</dbReference>
<keyword evidence="1" id="KW-0547">Nucleotide-binding</keyword>
<keyword evidence="3 7" id="KW-0347">Helicase</keyword>
<evidence type="ECO:0000259" key="6">
    <source>
        <dbReference type="PROSITE" id="PS51194"/>
    </source>
</evidence>
<dbReference type="PROSITE" id="PS51192">
    <property type="entry name" value="HELICASE_ATP_BIND_1"/>
    <property type="match status" value="1"/>
</dbReference>
<evidence type="ECO:0000259" key="5">
    <source>
        <dbReference type="PROSITE" id="PS51192"/>
    </source>
</evidence>
<dbReference type="PANTHER" id="PTHR45766">
    <property type="entry name" value="DNA ANNEALING HELICASE AND ENDONUCLEASE ZRANB3 FAMILY MEMBER"/>
    <property type="match status" value="1"/>
</dbReference>
<dbReference type="SMART" id="SM00490">
    <property type="entry name" value="HELICc"/>
    <property type="match status" value="1"/>
</dbReference>
<dbReference type="PROSITE" id="PS51194">
    <property type="entry name" value="HELICASE_CTER"/>
    <property type="match status" value="1"/>
</dbReference>
<organism evidence="7 8">
    <name type="scientific">Leisingera aquaemixtae</name>
    <dbReference type="NCBI Taxonomy" id="1396826"/>
    <lineage>
        <taxon>Bacteria</taxon>
        <taxon>Pseudomonadati</taxon>
        <taxon>Pseudomonadota</taxon>
        <taxon>Alphaproteobacteria</taxon>
        <taxon>Rhodobacterales</taxon>
        <taxon>Roseobacteraceae</taxon>
        <taxon>Leisingera</taxon>
    </lineage>
</organism>
<dbReference type="InterPro" id="IPR049730">
    <property type="entry name" value="SNF2/RAD54-like_C"/>
</dbReference>
<dbReference type="InterPro" id="IPR014001">
    <property type="entry name" value="Helicase_ATP-bd"/>
</dbReference>
<accession>A0ABY5WEP0</accession>
<name>A0ABY5WEP0_9RHOB</name>
<dbReference type="Pfam" id="PF00176">
    <property type="entry name" value="SNF2-rel_dom"/>
    <property type="match status" value="1"/>
</dbReference>
<evidence type="ECO:0000256" key="2">
    <source>
        <dbReference type="ARBA" id="ARBA00022801"/>
    </source>
</evidence>
<keyword evidence="4" id="KW-0067">ATP-binding</keyword>
<dbReference type="SMART" id="SM00487">
    <property type="entry name" value="DEXDc"/>
    <property type="match status" value="1"/>
</dbReference>
<evidence type="ECO:0000313" key="7">
    <source>
        <dbReference type="EMBL" id="UWQ39922.1"/>
    </source>
</evidence>
<protein>
    <submittedName>
        <fullName evidence="7">DEAD/DEAH box helicase family protein</fullName>
    </submittedName>
</protein>
<dbReference type="InterPro" id="IPR038718">
    <property type="entry name" value="SNF2-like_sf"/>
</dbReference>